<evidence type="ECO:0000313" key="2">
    <source>
        <dbReference type="Proteomes" id="UP001418444"/>
    </source>
</evidence>
<proteinExistence type="predicted"/>
<accession>A0ABP7NL19</accession>
<protein>
    <submittedName>
        <fullName evidence="1">Uncharacterized protein</fullName>
    </submittedName>
</protein>
<name>A0ABP7NL19_9ACTN</name>
<evidence type="ECO:0000313" key="1">
    <source>
        <dbReference type="EMBL" id="GAA3948992.1"/>
    </source>
</evidence>
<organism evidence="1 2">
    <name type="scientific">Gordonia caeni</name>
    <dbReference type="NCBI Taxonomy" id="1007097"/>
    <lineage>
        <taxon>Bacteria</taxon>
        <taxon>Bacillati</taxon>
        <taxon>Actinomycetota</taxon>
        <taxon>Actinomycetes</taxon>
        <taxon>Mycobacteriales</taxon>
        <taxon>Gordoniaceae</taxon>
        <taxon>Gordonia</taxon>
    </lineage>
</organism>
<dbReference type="EMBL" id="BAAAZW010000001">
    <property type="protein sequence ID" value="GAA3948992.1"/>
    <property type="molecule type" value="Genomic_DNA"/>
</dbReference>
<gene>
    <name evidence="1" type="ORF">GCM10022231_03000</name>
</gene>
<sequence length="107" mass="11462">MTDQKPERTWKARRPVGRGLAGGELQLTKTHLVFEPKGLAARVDGLRFAVATKHVAAAGTAPGRGGRFARRVERLCLTLSDGSQWEFVVDDLPDAVAAIQGRLAANG</sequence>
<dbReference type="RefSeq" id="WP_344779864.1">
    <property type="nucleotide sequence ID" value="NZ_BAAAZW010000001.1"/>
</dbReference>
<dbReference type="Proteomes" id="UP001418444">
    <property type="component" value="Unassembled WGS sequence"/>
</dbReference>
<keyword evidence="2" id="KW-1185">Reference proteome</keyword>
<reference evidence="2" key="1">
    <citation type="journal article" date="2019" name="Int. J. Syst. Evol. Microbiol.">
        <title>The Global Catalogue of Microorganisms (GCM) 10K type strain sequencing project: providing services to taxonomists for standard genome sequencing and annotation.</title>
        <authorList>
            <consortium name="The Broad Institute Genomics Platform"/>
            <consortium name="The Broad Institute Genome Sequencing Center for Infectious Disease"/>
            <person name="Wu L."/>
            <person name="Ma J."/>
        </authorList>
    </citation>
    <scope>NUCLEOTIDE SEQUENCE [LARGE SCALE GENOMIC DNA]</scope>
    <source>
        <strain evidence="2">JCM 16923</strain>
    </source>
</reference>
<comment type="caution">
    <text evidence="1">The sequence shown here is derived from an EMBL/GenBank/DDBJ whole genome shotgun (WGS) entry which is preliminary data.</text>
</comment>